<dbReference type="Gene3D" id="2.170.150.70">
    <property type="match status" value="1"/>
</dbReference>
<feature type="region of interest" description="Disordered" evidence="5">
    <location>
        <begin position="701"/>
        <end position="745"/>
    </location>
</feature>
<dbReference type="PROSITE" id="PS50005">
    <property type="entry name" value="TPR"/>
    <property type="match status" value="1"/>
</dbReference>
<dbReference type="OrthoDB" id="2993351at2759"/>
<evidence type="ECO:0000256" key="2">
    <source>
        <dbReference type="ARBA" id="ARBA00022723"/>
    </source>
</evidence>
<keyword evidence="8" id="KW-1185">Reference proteome</keyword>
<dbReference type="InterPro" id="IPR042197">
    <property type="entry name" value="Apaf_helical"/>
</dbReference>
<dbReference type="PROSITE" id="PS50293">
    <property type="entry name" value="TPR_REGION"/>
    <property type="match status" value="1"/>
</dbReference>
<proteinExistence type="inferred from homology"/>
<dbReference type="InterPro" id="IPR006913">
    <property type="entry name" value="CENP-V/GFA"/>
</dbReference>
<evidence type="ECO:0000256" key="1">
    <source>
        <dbReference type="ARBA" id="ARBA00005495"/>
    </source>
</evidence>
<dbReference type="Proteomes" id="UP000054466">
    <property type="component" value="Unassembled WGS sequence"/>
</dbReference>
<feature type="compositionally biased region" description="Polar residues" evidence="5">
    <location>
        <begin position="716"/>
        <end position="729"/>
    </location>
</feature>
<dbReference type="Pfam" id="PF13424">
    <property type="entry name" value="TPR_12"/>
    <property type="match status" value="1"/>
</dbReference>
<dbReference type="SUPFAM" id="SSF51316">
    <property type="entry name" value="Mss4-like"/>
    <property type="match status" value="1"/>
</dbReference>
<dbReference type="Pfam" id="PF17107">
    <property type="entry name" value="SesA"/>
    <property type="match status" value="1"/>
</dbReference>
<dbReference type="RefSeq" id="XP_016252726.1">
    <property type="nucleotide sequence ID" value="XM_016390824.1"/>
</dbReference>
<dbReference type="HOGENOM" id="CLU_015248_0_0_1"/>
<dbReference type="Gene3D" id="1.10.8.430">
    <property type="entry name" value="Helical domain of apoptotic protease-activating factors"/>
    <property type="match status" value="1"/>
</dbReference>
<dbReference type="Gene3D" id="1.25.40.10">
    <property type="entry name" value="Tetratricopeptide repeat domain"/>
    <property type="match status" value="1"/>
</dbReference>
<reference evidence="7 8" key="1">
    <citation type="submission" date="2015-01" db="EMBL/GenBank/DDBJ databases">
        <title>The Genome Sequence of Cladophialophora immunda CBS83496.</title>
        <authorList>
            <consortium name="The Broad Institute Genomics Platform"/>
            <person name="Cuomo C."/>
            <person name="de Hoog S."/>
            <person name="Gorbushina A."/>
            <person name="Stielow B."/>
            <person name="Teixiera M."/>
            <person name="Abouelleil A."/>
            <person name="Chapman S.B."/>
            <person name="Priest M."/>
            <person name="Young S.K."/>
            <person name="Wortman J."/>
            <person name="Nusbaum C."/>
            <person name="Birren B."/>
        </authorList>
    </citation>
    <scope>NUCLEOTIDE SEQUENCE [LARGE SCALE GENOMIC DNA]</scope>
    <source>
        <strain evidence="7 8">CBS 83496</strain>
    </source>
</reference>
<evidence type="ECO:0000259" key="6">
    <source>
        <dbReference type="PROSITE" id="PS51891"/>
    </source>
</evidence>
<keyword evidence="3" id="KW-0862">Zinc</keyword>
<dbReference type="InterPro" id="IPR011990">
    <property type="entry name" value="TPR-like_helical_dom_sf"/>
</dbReference>
<dbReference type="InterPro" id="IPR027417">
    <property type="entry name" value="P-loop_NTPase"/>
</dbReference>
<organism evidence="7 8">
    <name type="scientific">Cladophialophora immunda</name>
    <dbReference type="NCBI Taxonomy" id="569365"/>
    <lineage>
        <taxon>Eukaryota</taxon>
        <taxon>Fungi</taxon>
        <taxon>Dikarya</taxon>
        <taxon>Ascomycota</taxon>
        <taxon>Pezizomycotina</taxon>
        <taxon>Eurotiomycetes</taxon>
        <taxon>Chaetothyriomycetidae</taxon>
        <taxon>Chaetothyriales</taxon>
        <taxon>Herpotrichiellaceae</taxon>
        <taxon>Cladophialophora</taxon>
    </lineage>
</organism>
<dbReference type="AlphaFoldDB" id="A0A0D2CRF4"/>
<dbReference type="SUPFAM" id="SSF52540">
    <property type="entry name" value="P-loop containing nucleoside triphosphate hydrolases"/>
    <property type="match status" value="1"/>
</dbReference>
<dbReference type="GeneID" id="27343241"/>
<dbReference type="Pfam" id="PF00931">
    <property type="entry name" value="NB-ARC"/>
    <property type="match status" value="1"/>
</dbReference>
<dbReference type="EMBL" id="KN847041">
    <property type="protein sequence ID" value="KIW32510.1"/>
    <property type="molecule type" value="Genomic_DNA"/>
</dbReference>
<evidence type="ECO:0000256" key="4">
    <source>
        <dbReference type="PROSITE-ProRule" id="PRU00339"/>
    </source>
</evidence>
<evidence type="ECO:0000313" key="8">
    <source>
        <dbReference type="Proteomes" id="UP000054466"/>
    </source>
</evidence>
<dbReference type="SUPFAM" id="SSF48452">
    <property type="entry name" value="TPR-like"/>
    <property type="match status" value="1"/>
</dbReference>
<sequence length="896" mass="100584">MSGLEVIGAISGVISIIDASVKVYDGVQKDIKLSDTFHAVGRRLPIIRNTLETCKSHLQPIQDSLPADVREALEKTLEGCDEKARKLREIFEKVLPGGNDGWEKRYIKVIKRLGQGNKVEELMVSITEDVQLVVNHHAVKSAKPEQMAELEKIVQEMKLVQSSVPDEAGSGMTFNSQGGAQMNNTGGGQQINNNGPVTTQNIDIVFRQKADLSFRQPVSLCLGQAPHIDKELFIGRESEIAKMREILRPGDSSPEQRRLVVGGTGGMGKTQLAIAFAKRHQQEYDSIFWLNAASEATLKDSFRLVAAAIFDVRDTEGLQDDQSLIQIQRWLSDKKNTRWLLIFDNYDEPGQYHIEQYYPYVSHGAIIVTTRRPDLVAGSELRLQPLRRVEEGVEILESRSQRKDASSDSHARRLVERLAGLPLALATAGAYLRYSTFTFERYLEEYEQHWNIDPQRPLLLQEYQERTLYTTWDLSYSRLQREDADAARWLGLLAYFSNRRFWYELFRAGLSNESPPWLRGVISSDVEFESTMRKLTNYCFLEVQTSVASWSMHTCVHDWTLATLNEVVDETQYWYAFDCVGASVEQEDFDSLGHFHLADLTTHALRLGYIHDRRGDVMEDLADDRLSRAFLIAELLTKQVQLKAGEEIYERALQGYEKTLGPEHTSTLDIVHNLGLLYSNQGKLKEAEEMYERALQGCEKALGPEHTPTKGGDGVLSTSTSAHHTSNPAPASDPVDSPMAENMSVPTGEKKTFKGSCHCGFIKYEAALALTDPPTAGRCNCTICVKQGFTGIRLPREDFTLLSPASLSEARDYQFRSPDIHKYFCGTCGIHVCGEGKFEFPPGSGTMHEFFSINAVTLDQPQDGLDLSQFKMRYVDGRNDNWGAGVKDVPWPGGAV</sequence>
<keyword evidence="4" id="KW-0802">TPR repeat</keyword>
<accession>A0A0D2CRF4</accession>
<evidence type="ECO:0000256" key="3">
    <source>
        <dbReference type="ARBA" id="ARBA00022833"/>
    </source>
</evidence>
<evidence type="ECO:0000256" key="5">
    <source>
        <dbReference type="SAM" id="MobiDB-lite"/>
    </source>
</evidence>
<dbReference type="VEuPathDB" id="FungiDB:PV07_04047"/>
<keyword evidence="2" id="KW-0479">Metal-binding</keyword>
<dbReference type="InterPro" id="IPR011057">
    <property type="entry name" value="Mss4-like_sf"/>
</dbReference>
<comment type="similarity">
    <text evidence="1">Belongs to the Gfa family.</text>
</comment>
<dbReference type="Gene3D" id="3.40.50.300">
    <property type="entry name" value="P-loop containing nucleotide triphosphate hydrolases"/>
    <property type="match status" value="1"/>
</dbReference>
<name>A0A0D2CRF4_9EURO</name>
<gene>
    <name evidence="7" type="ORF">PV07_04047</name>
</gene>
<dbReference type="GO" id="GO:0046872">
    <property type="term" value="F:metal ion binding"/>
    <property type="evidence" value="ECO:0007669"/>
    <property type="project" value="UniProtKB-KW"/>
</dbReference>
<dbReference type="GO" id="GO:0016846">
    <property type="term" value="F:carbon-sulfur lyase activity"/>
    <property type="evidence" value="ECO:0007669"/>
    <property type="project" value="InterPro"/>
</dbReference>
<dbReference type="Pfam" id="PF04828">
    <property type="entry name" value="GFA"/>
    <property type="match status" value="1"/>
</dbReference>
<dbReference type="PANTHER" id="PTHR46082:SF6">
    <property type="entry name" value="AAA+ ATPASE DOMAIN-CONTAINING PROTEIN-RELATED"/>
    <property type="match status" value="1"/>
</dbReference>
<feature type="repeat" description="TPR" evidence="4">
    <location>
        <begin position="668"/>
        <end position="701"/>
    </location>
</feature>
<dbReference type="GO" id="GO:0043531">
    <property type="term" value="F:ADP binding"/>
    <property type="evidence" value="ECO:0007669"/>
    <property type="project" value="InterPro"/>
</dbReference>
<dbReference type="InterPro" id="IPR019734">
    <property type="entry name" value="TPR_rpt"/>
</dbReference>
<protein>
    <recommendedName>
        <fullName evidence="6">CENP-V/GFA domain-containing protein</fullName>
    </recommendedName>
</protein>
<dbReference type="PROSITE" id="PS51891">
    <property type="entry name" value="CENP_V_GFA"/>
    <property type="match status" value="1"/>
</dbReference>
<dbReference type="InterPro" id="IPR053137">
    <property type="entry name" value="NLR-like"/>
</dbReference>
<dbReference type="PANTHER" id="PTHR46082">
    <property type="entry name" value="ATP/GTP-BINDING PROTEIN-RELATED"/>
    <property type="match status" value="1"/>
</dbReference>
<feature type="domain" description="CENP-V/GFA" evidence="6">
    <location>
        <begin position="753"/>
        <end position="871"/>
    </location>
</feature>
<dbReference type="InterPro" id="IPR031352">
    <property type="entry name" value="SesA"/>
</dbReference>
<dbReference type="InterPro" id="IPR002182">
    <property type="entry name" value="NB-ARC"/>
</dbReference>
<dbReference type="STRING" id="569365.A0A0D2CRF4"/>
<evidence type="ECO:0000313" key="7">
    <source>
        <dbReference type="EMBL" id="KIW32510.1"/>
    </source>
</evidence>